<feature type="transmembrane region" description="Helical" evidence="9">
    <location>
        <begin position="15"/>
        <end position="36"/>
    </location>
</feature>
<dbReference type="RefSeq" id="WP_310772106.1">
    <property type="nucleotide sequence ID" value="NZ_CP134050.1"/>
</dbReference>
<evidence type="ECO:0000256" key="6">
    <source>
        <dbReference type="ARBA" id="ARBA00022989"/>
    </source>
</evidence>
<feature type="transmembrane region" description="Helical" evidence="9">
    <location>
        <begin position="174"/>
        <end position="193"/>
    </location>
</feature>
<protein>
    <submittedName>
        <fullName evidence="10">Metal ABC transporter permease</fullName>
    </submittedName>
</protein>
<keyword evidence="7 9" id="KW-0472">Membrane</keyword>
<gene>
    <name evidence="10" type="ORF">RGB73_11705</name>
</gene>
<evidence type="ECO:0000256" key="8">
    <source>
        <dbReference type="RuleBase" id="RU003943"/>
    </source>
</evidence>
<evidence type="ECO:0000313" key="11">
    <source>
        <dbReference type="Proteomes" id="UP001256827"/>
    </source>
</evidence>
<dbReference type="InterPro" id="IPR036388">
    <property type="entry name" value="WH-like_DNA-bd_sf"/>
</dbReference>
<evidence type="ECO:0000256" key="1">
    <source>
        <dbReference type="ARBA" id="ARBA00004651"/>
    </source>
</evidence>
<keyword evidence="6 9" id="KW-1133">Transmembrane helix</keyword>
<dbReference type="EMBL" id="CP134050">
    <property type="protein sequence ID" value="WNC16937.1"/>
    <property type="molecule type" value="Genomic_DNA"/>
</dbReference>
<dbReference type="Pfam" id="PF00950">
    <property type="entry name" value="ABC-3"/>
    <property type="match status" value="1"/>
</dbReference>
<keyword evidence="3 8" id="KW-0813">Transport</keyword>
<accession>A0ABY9TAP1</accession>
<feature type="transmembrane region" description="Helical" evidence="9">
    <location>
        <begin position="99"/>
        <end position="119"/>
    </location>
</feature>
<organism evidence="10 11">
    <name type="scientific">Brevibacillus brevis</name>
    <name type="common">Bacillus brevis</name>
    <dbReference type="NCBI Taxonomy" id="1393"/>
    <lineage>
        <taxon>Bacteria</taxon>
        <taxon>Bacillati</taxon>
        <taxon>Bacillota</taxon>
        <taxon>Bacilli</taxon>
        <taxon>Bacillales</taxon>
        <taxon>Paenibacillaceae</taxon>
        <taxon>Brevibacillus</taxon>
    </lineage>
</organism>
<evidence type="ECO:0000256" key="7">
    <source>
        <dbReference type="ARBA" id="ARBA00023136"/>
    </source>
</evidence>
<evidence type="ECO:0000256" key="9">
    <source>
        <dbReference type="SAM" id="Phobius"/>
    </source>
</evidence>
<reference evidence="10 11" key="1">
    <citation type="submission" date="2023-09" db="EMBL/GenBank/DDBJ databases">
        <title>Complete Genome and Methylome dissection of Bacillus brevis NEB573 original source of BbsI restriction endonuclease.</title>
        <authorList>
            <person name="Fomenkov A."/>
            <person name="Roberts R.D."/>
        </authorList>
    </citation>
    <scope>NUCLEOTIDE SEQUENCE [LARGE SCALE GENOMIC DNA]</scope>
    <source>
        <strain evidence="10 11">NEB573</strain>
    </source>
</reference>
<sequence>MMSIWLALQDPNTMWVLAGCVLLGISSGVLGCFAFLRGRSLVGDALAHAALPGVCLVYLLTGSKSIGLFMIGAGVAGLLATYCITAISRHTRIKEDTSLALTLSVFFGIGIVLLTYIQHNASGNQSGLDKFLFGQAASLVFRDVITIMIVSIVLIGITALLFKEFALLAFDPAFGRGLGFPMGLLDGVLMLMLLMSVVIGLQAVGVVLVAAMLIVPSVTARYWTDKLGRMVGLSGLFGALSGALGTLISTQQENLPTGPTIVLSATAFFLFSLLFSPSRGVVARMARFLRMRSRLLCEDVMQALYERLEEQAKNRPTGVLRGFSPEQLARTSGKKPAAVRKALRLLQKRSYVTERTLISEEEFWTFTTEGLKEAHRLVLNQRLWDLYHMNQNQYDGLAIDVNQEELVPQLSDEALSQMLAQLRAYDLTPRLADPHSVSHLLKPSKQGGVTL</sequence>
<keyword evidence="5 8" id="KW-0812">Transmembrane</keyword>
<feature type="transmembrane region" description="Helical" evidence="9">
    <location>
        <begin position="41"/>
        <end position="60"/>
    </location>
</feature>
<evidence type="ECO:0000256" key="3">
    <source>
        <dbReference type="ARBA" id="ARBA00022448"/>
    </source>
</evidence>
<dbReference type="CDD" id="cd06550">
    <property type="entry name" value="TM_ABC_iron-siderophores_like"/>
    <property type="match status" value="1"/>
</dbReference>
<evidence type="ECO:0000256" key="5">
    <source>
        <dbReference type="ARBA" id="ARBA00022692"/>
    </source>
</evidence>
<evidence type="ECO:0000256" key="2">
    <source>
        <dbReference type="ARBA" id="ARBA00008034"/>
    </source>
</evidence>
<keyword evidence="4" id="KW-1003">Cell membrane</keyword>
<keyword evidence="11" id="KW-1185">Reference proteome</keyword>
<dbReference type="PANTHER" id="PTHR30477">
    <property type="entry name" value="ABC-TRANSPORTER METAL-BINDING PROTEIN"/>
    <property type="match status" value="1"/>
</dbReference>
<comment type="subcellular location">
    <subcellularLocation>
        <location evidence="1 8">Cell membrane</location>
        <topology evidence="1 8">Multi-pass membrane protein</topology>
    </subcellularLocation>
</comment>
<dbReference type="SUPFAM" id="SSF81345">
    <property type="entry name" value="ABC transporter involved in vitamin B12 uptake, BtuC"/>
    <property type="match status" value="1"/>
</dbReference>
<feature type="transmembrane region" description="Helical" evidence="9">
    <location>
        <begin position="66"/>
        <end position="87"/>
    </location>
</feature>
<evidence type="ECO:0000256" key="4">
    <source>
        <dbReference type="ARBA" id="ARBA00022475"/>
    </source>
</evidence>
<dbReference type="InterPro" id="IPR037294">
    <property type="entry name" value="ABC_BtuC-like"/>
</dbReference>
<feature type="transmembrane region" description="Helical" evidence="9">
    <location>
        <begin position="230"/>
        <end position="249"/>
    </location>
</feature>
<dbReference type="Proteomes" id="UP001256827">
    <property type="component" value="Chromosome"/>
</dbReference>
<dbReference type="Gene3D" id="1.10.10.10">
    <property type="entry name" value="Winged helix-like DNA-binding domain superfamily/Winged helix DNA-binding domain"/>
    <property type="match status" value="1"/>
</dbReference>
<dbReference type="InterPro" id="IPR001626">
    <property type="entry name" value="ABC_TroCD"/>
</dbReference>
<feature type="transmembrane region" description="Helical" evidence="9">
    <location>
        <begin position="139"/>
        <end position="162"/>
    </location>
</feature>
<proteinExistence type="inferred from homology"/>
<comment type="similarity">
    <text evidence="2 8">Belongs to the ABC-3 integral membrane protein family.</text>
</comment>
<name>A0ABY9TAP1_BREBE</name>
<feature type="transmembrane region" description="Helical" evidence="9">
    <location>
        <begin position="199"/>
        <end position="218"/>
    </location>
</feature>
<dbReference type="PANTHER" id="PTHR30477:SF3">
    <property type="entry name" value="METAL TRANSPORT SYSTEM MEMBRANE PROTEIN CT_069-RELATED"/>
    <property type="match status" value="1"/>
</dbReference>
<feature type="transmembrane region" description="Helical" evidence="9">
    <location>
        <begin position="261"/>
        <end position="282"/>
    </location>
</feature>
<evidence type="ECO:0000313" key="10">
    <source>
        <dbReference type="EMBL" id="WNC16937.1"/>
    </source>
</evidence>
<dbReference type="Gene3D" id="1.10.3470.10">
    <property type="entry name" value="ABC transporter involved in vitamin B12 uptake, BtuC"/>
    <property type="match status" value="1"/>
</dbReference>